<evidence type="ECO:0000256" key="6">
    <source>
        <dbReference type="ARBA" id="ARBA00023152"/>
    </source>
</evidence>
<evidence type="ECO:0000313" key="12">
    <source>
        <dbReference type="Proteomes" id="UP000287853"/>
    </source>
</evidence>
<evidence type="ECO:0000259" key="10">
    <source>
        <dbReference type="Pfam" id="PF06415"/>
    </source>
</evidence>
<keyword evidence="6" id="KW-0324">Glycolysis</keyword>
<dbReference type="Proteomes" id="UP000287853">
    <property type="component" value="Unassembled WGS sequence"/>
</dbReference>
<evidence type="ECO:0000256" key="5">
    <source>
        <dbReference type="ARBA" id="ARBA00022723"/>
    </source>
</evidence>
<dbReference type="Gene3D" id="3.40.720.10">
    <property type="entry name" value="Alkaline Phosphatase, subunit A"/>
    <property type="match status" value="1"/>
</dbReference>
<accession>A0A444J3A8</accession>
<evidence type="ECO:0000256" key="7">
    <source>
        <dbReference type="ARBA" id="ARBA00023211"/>
    </source>
</evidence>
<proteinExistence type="inferred from homology"/>
<evidence type="ECO:0000313" key="11">
    <source>
        <dbReference type="EMBL" id="RWX47678.1"/>
    </source>
</evidence>
<dbReference type="NCBIfam" id="TIGR01307">
    <property type="entry name" value="pgm_bpd_ind"/>
    <property type="match status" value="1"/>
</dbReference>
<dbReference type="InterPro" id="IPR011258">
    <property type="entry name" value="BPG-indep_PGM_N"/>
</dbReference>
<reference evidence="11 12" key="1">
    <citation type="submission" date="2017-01" db="EMBL/GenBank/DDBJ databases">
        <title>The cable genome- insights into the physiology and evolution of filamentous bacteria capable of sulfide oxidation via long distance electron transfer.</title>
        <authorList>
            <person name="Schreiber L."/>
            <person name="Bjerg J.T."/>
            <person name="Boggild A."/>
            <person name="Van De Vossenberg J."/>
            <person name="Meysman F."/>
            <person name="Nielsen L.P."/>
            <person name="Schramm A."/>
            <person name="Kjeldsen K.U."/>
        </authorList>
    </citation>
    <scope>NUCLEOTIDE SEQUENCE [LARGE SCALE GENOMIC DNA]</scope>
    <source>
        <strain evidence="11">MCF</strain>
    </source>
</reference>
<organism evidence="11 12">
    <name type="scientific">Candidatus Electrothrix aarhusensis</name>
    <dbReference type="NCBI Taxonomy" id="1859131"/>
    <lineage>
        <taxon>Bacteria</taxon>
        <taxon>Pseudomonadati</taxon>
        <taxon>Thermodesulfobacteriota</taxon>
        <taxon>Desulfobulbia</taxon>
        <taxon>Desulfobulbales</taxon>
        <taxon>Desulfobulbaceae</taxon>
        <taxon>Candidatus Electrothrix</taxon>
    </lineage>
</organism>
<dbReference type="SUPFAM" id="SSF53649">
    <property type="entry name" value="Alkaline phosphatase-like"/>
    <property type="match status" value="1"/>
</dbReference>
<evidence type="ECO:0000256" key="3">
    <source>
        <dbReference type="ARBA" id="ARBA00004798"/>
    </source>
</evidence>
<evidence type="ECO:0000256" key="4">
    <source>
        <dbReference type="ARBA" id="ARBA00008819"/>
    </source>
</evidence>
<evidence type="ECO:0000256" key="1">
    <source>
        <dbReference type="ARBA" id="ARBA00000370"/>
    </source>
</evidence>
<dbReference type="PANTHER" id="PTHR31637">
    <property type="entry name" value="2,3-BISPHOSPHOGLYCERATE-INDEPENDENT PHOSPHOGLYCERATE MUTASE"/>
    <property type="match status" value="1"/>
</dbReference>
<comment type="pathway">
    <text evidence="3">Carbohydrate degradation; glycolysis; pyruvate from D-glyceraldehyde 3-phosphate: step 3/5.</text>
</comment>
<evidence type="ECO:0000256" key="2">
    <source>
        <dbReference type="ARBA" id="ARBA00001936"/>
    </source>
</evidence>
<dbReference type="Pfam" id="PF06415">
    <property type="entry name" value="iPGM_N"/>
    <property type="match status" value="1"/>
</dbReference>
<dbReference type="GO" id="GO:0005829">
    <property type="term" value="C:cytosol"/>
    <property type="evidence" value="ECO:0007669"/>
    <property type="project" value="TreeGrafter"/>
</dbReference>
<dbReference type="GO" id="GO:0006096">
    <property type="term" value="P:glycolytic process"/>
    <property type="evidence" value="ECO:0007669"/>
    <property type="project" value="UniProtKB-UniRule"/>
</dbReference>
<dbReference type="GO" id="GO:0006007">
    <property type="term" value="P:glucose catabolic process"/>
    <property type="evidence" value="ECO:0007669"/>
    <property type="project" value="InterPro"/>
</dbReference>
<name>A0A444J3A8_9BACT</name>
<dbReference type="InterPro" id="IPR017850">
    <property type="entry name" value="Alkaline_phosphatase_core_sf"/>
</dbReference>
<comment type="similarity">
    <text evidence="4">Belongs to the BPG-independent phosphoglycerate mutase family.</text>
</comment>
<dbReference type="PANTHER" id="PTHR31637:SF0">
    <property type="entry name" value="2,3-BISPHOSPHOGLYCERATE-INDEPENDENT PHOSPHOGLYCERATE MUTASE"/>
    <property type="match status" value="1"/>
</dbReference>
<dbReference type="GO" id="GO:0004619">
    <property type="term" value="F:phosphoglycerate mutase activity"/>
    <property type="evidence" value="ECO:0007669"/>
    <property type="project" value="UniProtKB-UniRule"/>
</dbReference>
<dbReference type="AlphaFoldDB" id="A0A444J3A8"/>
<dbReference type="InterPro" id="IPR036646">
    <property type="entry name" value="PGAM_B_sf"/>
</dbReference>
<keyword evidence="5" id="KW-0479">Metal-binding</keyword>
<comment type="caution">
    <text evidence="11">The sequence shown here is derived from an EMBL/GenBank/DDBJ whole genome shotgun (WGS) entry which is preliminary data.</text>
</comment>
<protein>
    <recommendedName>
        <fullName evidence="9">2,3-bisphosphoglycerate-independent phosphoglycerate mutase</fullName>
        <ecNumber evidence="9">5.4.2.12</ecNumber>
    </recommendedName>
</protein>
<dbReference type="InterPro" id="IPR005995">
    <property type="entry name" value="Pgm_bpd_ind"/>
</dbReference>
<dbReference type="SUPFAM" id="SSF64158">
    <property type="entry name" value="2,3-Bisphosphoglycerate-independent phosphoglycerate mutase, substrate-binding domain"/>
    <property type="match status" value="1"/>
</dbReference>
<keyword evidence="7" id="KW-0464">Manganese</keyword>
<evidence type="ECO:0000256" key="9">
    <source>
        <dbReference type="NCBIfam" id="TIGR01307"/>
    </source>
</evidence>
<keyword evidence="12" id="KW-1185">Reference proteome</keyword>
<dbReference type="UniPathway" id="UPA00109">
    <property type="reaction ID" value="UER00186"/>
</dbReference>
<dbReference type="EMBL" id="MTKO01000029">
    <property type="protein sequence ID" value="RWX47678.1"/>
    <property type="molecule type" value="Genomic_DNA"/>
</dbReference>
<comment type="catalytic activity">
    <reaction evidence="1">
        <text>(2R)-2-phosphoglycerate = (2R)-3-phosphoglycerate</text>
        <dbReference type="Rhea" id="RHEA:15901"/>
        <dbReference type="ChEBI" id="CHEBI:58272"/>
        <dbReference type="ChEBI" id="CHEBI:58289"/>
        <dbReference type="EC" id="5.4.2.12"/>
    </reaction>
</comment>
<keyword evidence="8 11" id="KW-0413">Isomerase</keyword>
<comment type="cofactor">
    <cofactor evidence="2">
        <name>Mn(2+)</name>
        <dbReference type="ChEBI" id="CHEBI:29035"/>
    </cofactor>
</comment>
<dbReference type="GO" id="GO:0030145">
    <property type="term" value="F:manganese ion binding"/>
    <property type="evidence" value="ECO:0007669"/>
    <property type="project" value="InterPro"/>
</dbReference>
<gene>
    <name evidence="11" type="primary">gpmI_2</name>
    <name evidence="11" type="ORF">H206_06112</name>
</gene>
<sequence>MEELLAAIERIGCGQVATVSGRYWAMDRDTRWDRVEKVWQALVGGQGLTAEDPLQAVKDAYAREETDEFIKPTVLVDSTGQPVGRISNGDAVVFFNFRADRVRELCHAFFDADFQGFDVSNRPELLELVTMTEYEADFPFPVAFPPQSLTRILGQEASKAGMHQLRIAETEKYAHVTYFFNGGGEEPFPGEDRILIESPRDVATYDLKPAMSAVEITDRLLAALTDQAAADTPYDLVILNFANGDMVGHTGVIEAAVKACETVDLCLGRLAKQVQAMGGVLLVTADHAMPRLWSI</sequence>
<feature type="domain" description="BPG-independent PGAM N-terminal" evidence="10">
    <location>
        <begin position="1"/>
        <end position="135"/>
    </location>
</feature>
<dbReference type="EC" id="5.4.2.12" evidence="9"/>
<evidence type="ECO:0000256" key="8">
    <source>
        <dbReference type="ARBA" id="ARBA00023235"/>
    </source>
</evidence>
<dbReference type="Gene3D" id="3.40.1450.10">
    <property type="entry name" value="BPG-independent phosphoglycerate mutase, domain B"/>
    <property type="match status" value="1"/>
</dbReference>